<dbReference type="Proteomes" id="UP001596445">
    <property type="component" value="Unassembled WGS sequence"/>
</dbReference>
<evidence type="ECO:0000313" key="2">
    <source>
        <dbReference type="EMBL" id="MFC7059529.1"/>
    </source>
</evidence>
<keyword evidence="3" id="KW-1185">Reference proteome</keyword>
<dbReference type="Pfam" id="PF09341">
    <property type="entry name" value="Pcc1"/>
    <property type="match status" value="1"/>
</dbReference>
<dbReference type="InterPro" id="IPR015419">
    <property type="entry name" value="CTAG/Pcc1"/>
</dbReference>
<comment type="similarity">
    <text evidence="1">Belongs to the CTAG/PCC1 family.</text>
</comment>
<name>A0ABD5W739_9EURY</name>
<accession>A0ABD5W739</accession>
<dbReference type="RefSeq" id="WP_267162312.1">
    <property type="nucleotide sequence ID" value="NZ_CP112972.1"/>
</dbReference>
<protein>
    <submittedName>
        <fullName evidence="2">KEOPS complex subunit Pcc1</fullName>
    </submittedName>
</protein>
<reference evidence="2 3" key="1">
    <citation type="journal article" date="2019" name="Int. J. Syst. Evol. Microbiol.">
        <title>The Global Catalogue of Microorganisms (GCM) 10K type strain sequencing project: providing services to taxonomists for standard genome sequencing and annotation.</title>
        <authorList>
            <consortium name="The Broad Institute Genomics Platform"/>
            <consortium name="The Broad Institute Genome Sequencing Center for Infectious Disease"/>
            <person name="Wu L."/>
            <person name="Ma J."/>
        </authorList>
    </citation>
    <scope>NUCLEOTIDE SEQUENCE [LARGE SCALE GENOMIC DNA]</scope>
    <source>
        <strain evidence="2 3">JCM 30072</strain>
    </source>
</reference>
<evidence type="ECO:0000313" key="3">
    <source>
        <dbReference type="Proteomes" id="UP001596445"/>
    </source>
</evidence>
<dbReference type="GeneID" id="76631700"/>
<organism evidence="2 3">
    <name type="scientific">Halovenus salina</name>
    <dbReference type="NCBI Taxonomy" id="1510225"/>
    <lineage>
        <taxon>Archaea</taxon>
        <taxon>Methanobacteriati</taxon>
        <taxon>Methanobacteriota</taxon>
        <taxon>Stenosarchaea group</taxon>
        <taxon>Halobacteria</taxon>
        <taxon>Halobacteriales</taxon>
        <taxon>Haloarculaceae</taxon>
        <taxon>Halovenus</taxon>
    </lineage>
</organism>
<evidence type="ECO:0000256" key="1">
    <source>
        <dbReference type="ARBA" id="ARBA00007073"/>
    </source>
</evidence>
<comment type="caution">
    <text evidence="2">The sequence shown here is derived from an EMBL/GenBank/DDBJ whole genome shotgun (WGS) entry which is preliminary data.</text>
</comment>
<gene>
    <name evidence="2" type="ORF">ACFQQG_16765</name>
</gene>
<dbReference type="NCBIfam" id="NF011470">
    <property type="entry name" value="PRK14887.1"/>
    <property type="match status" value="1"/>
</dbReference>
<dbReference type="EMBL" id="JBHSZI010000001">
    <property type="protein sequence ID" value="MFC7059529.1"/>
    <property type="molecule type" value="Genomic_DNA"/>
</dbReference>
<proteinExistence type="inferred from homology"/>
<sequence length="85" mass="9077">MSRHARIESTFESEEAARQVAATLRPDNTPEMETAVDGTTVVTAVERETTGGLGATVDDYVVNLQVATQLTTTDGETSTTTDNNE</sequence>
<dbReference type="AlphaFoldDB" id="A0ABD5W739"/>